<name>A0A9Q4A771_PSESX</name>
<reference evidence="1" key="1">
    <citation type="submission" date="2019-11" db="EMBL/GenBank/DDBJ databases">
        <title>Epiphytic Pseudomonas syringae from cherry orchards.</title>
        <authorList>
            <person name="Hulin M.T."/>
        </authorList>
    </citation>
    <scope>NUCLEOTIDE SEQUENCE</scope>
    <source>
        <strain evidence="1">PA-2-5E</strain>
    </source>
</reference>
<sequence>MTIGDCADAPRWHAVRDALRYKSTPRRAFKTGRRASRT</sequence>
<organism evidence="1 2">
    <name type="scientific">Pseudomonas syringae</name>
    <dbReference type="NCBI Taxonomy" id="317"/>
    <lineage>
        <taxon>Bacteria</taxon>
        <taxon>Pseudomonadati</taxon>
        <taxon>Pseudomonadota</taxon>
        <taxon>Gammaproteobacteria</taxon>
        <taxon>Pseudomonadales</taxon>
        <taxon>Pseudomonadaceae</taxon>
        <taxon>Pseudomonas</taxon>
    </lineage>
</organism>
<dbReference type="AntiFam" id="ANF00261">
    <property type="entry name" value="Protein of unknown function (DUF1534)"/>
</dbReference>
<comment type="caution">
    <text evidence="1">The sequence shown here is derived from an EMBL/GenBank/DDBJ whole genome shotgun (WGS) entry which is preliminary data.</text>
</comment>
<evidence type="ECO:0000313" key="1">
    <source>
        <dbReference type="EMBL" id="MCF5631398.1"/>
    </source>
</evidence>
<gene>
    <name evidence="1" type="ORF">GIV53_19275</name>
</gene>
<protein>
    <submittedName>
        <fullName evidence="1">DUF1534 domain-containing protein</fullName>
    </submittedName>
</protein>
<dbReference type="Proteomes" id="UP000814010">
    <property type="component" value="Unassembled WGS sequence"/>
</dbReference>
<proteinExistence type="predicted"/>
<dbReference type="AlphaFoldDB" id="A0A9Q4A771"/>
<dbReference type="EMBL" id="WKAE01000254">
    <property type="protein sequence ID" value="MCF5631398.1"/>
    <property type="molecule type" value="Genomic_DNA"/>
</dbReference>
<accession>A0A9Q4A771</accession>
<evidence type="ECO:0000313" key="2">
    <source>
        <dbReference type="Proteomes" id="UP000814010"/>
    </source>
</evidence>